<dbReference type="PANTHER" id="PTHR37813:SF1">
    <property type="entry name" value="FELS-2 PROPHAGE PROTEIN"/>
    <property type="match status" value="1"/>
</dbReference>
<dbReference type="GO" id="GO:0006508">
    <property type="term" value="P:proteolysis"/>
    <property type="evidence" value="ECO:0007669"/>
    <property type="project" value="UniProtKB-KW"/>
</dbReference>
<keyword evidence="2" id="KW-1188">Viral release from host cell</keyword>
<dbReference type="EMBL" id="AZCX01000004">
    <property type="protein sequence ID" value="KRK48192.1"/>
    <property type="molecule type" value="Genomic_DNA"/>
</dbReference>
<dbReference type="SUPFAM" id="SSF54001">
    <property type="entry name" value="Cysteine proteinases"/>
    <property type="match status" value="1"/>
</dbReference>
<dbReference type="Gene3D" id="3.90.1720.10">
    <property type="entry name" value="endopeptidase domain like (from Nostoc punctiforme)"/>
    <property type="match status" value="1"/>
</dbReference>
<dbReference type="PATRIC" id="fig|1302272.5.peg.1968"/>
<evidence type="ECO:0000256" key="2">
    <source>
        <dbReference type="ARBA" id="ARBA00022612"/>
    </source>
</evidence>
<evidence type="ECO:0000259" key="8">
    <source>
        <dbReference type="PROSITE" id="PS51935"/>
    </source>
</evidence>
<evidence type="ECO:0000256" key="4">
    <source>
        <dbReference type="ARBA" id="ARBA00022801"/>
    </source>
</evidence>
<dbReference type="NCBIfam" id="TIGR01760">
    <property type="entry name" value="tape_meas_TP901"/>
    <property type="match status" value="1"/>
</dbReference>
<dbReference type="PANTHER" id="PTHR37813">
    <property type="entry name" value="FELS-2 PROPHAGE PROTEIN"/>
    <property type="match status" value="1"/>
</dbReference>
<dbReference type="STRING" id="1302272.FC96_GL001931"/>
<protein>
    <submittedName>
        <fullName evidence="9">NlpC P60 family protein</fullName>
    </submittedName>
</protein>
<dbReference type="OrthoDB" id="2137849at2"/>
<dbReference type="RefSeq" id="WP_056942515.1">
    <property type="nucleotide sequence ID" value="NZ_AZCX01000004.1"/>
</dbReference>
<evidence type="ECO:0000256" key="7">
    <source>
        <dbReference type="SAM" id="Phobius"/>
    </source>
</evidence>
<dbReference type="PROSITE" id="PS51935">
    <property type="entry name" value="NLPC_P60"/>
    <property type="match status" value="1"/>
</dbReference>
<dbReference type="InterPro" id="IPR000064">
    <property type="entry name" value="NLP_P60_dom"/>
</dbReference>
<keyword evidence="3" id="KW-0645">Protease</keyword>
<organism evidence="9 10">
    <name type="scientific">Secundilactobacillus kimchicus JCM 15530</name>
    <dbReference type="NCBI Taxonomy" id="1302272"/>
    <lineage>
        <taxon>Bacteria</taxon>
        <taxon>Bacillati</taxon>
        <taxon>Bacillota</taxon>
        <taxon>Bacilli</taxon>
        <taxon>Lactobacillales</taxon>
        <taxon>Lactobacillaceae</taxon>
        <taxon>Secundilactobacillus</taxon>
    </lineage>
</organism>
<dbReference type="InterPro" id="IPR038765">
    <property type="entry name" value="Papain-like_cys_pep_sf"/>
</dbReference>
<proteinExistence type="inferred from homology"/>
<dbReference type="InterPro" id="IPR010090">
    <property type="entry name" value="Phage_tape_meas"/>
</dbReference>
<evidence type="ECO:0000256" key="1">
    <source>
        <dbReference type="ARBA" id="ARBA00007074"/>
    </source>
</evidence>
<name>A0A0R1HNG9_9LACO</name>
<gene>
    <name evidence="9" type="ORF">FC96_GL001931</name>
</gene>
<feature type="domain" description="NlpC/P60" evidence="8">
    <location>
        <begin position="1280"/>
        <end position="1406"/>
    </location>
</feature>
<keyword evidence="7" id="KW-1133">Transmembrane helix</keyword>
<dbReference type="Pfam" id="PF10145">
    <property type="entry name" value="PhageMin_Tail"/>
    <property type="match status" value="1"/>
</dbReference>
<reference evidence="9 10" key="1">
    <citation type="journal article" date="2015" name="Genome Announc.">
        <title>Expanding the biotechnology potential of lactobacilli through comparative genomics of 213 strains and associated genera.</title>
        <authorList>
            <person name="Sun Z."/>
            <person name="Harris H.M."/>
            <person name="McCann A."/>
            <person name="Guo C."/>
            <person name="Argimon S."/>
            <person name="Zhang W."/>
            <person name="Yang X."/>
            <person name="Jeffery I.B."/>
            <person name="Cooney J.C."/>
            <person name="Kagawa T.F."/>
            <person name="Liu W."/>
            <person name="Song Y."/>
            <person name="Salvetti E."/>
            <person name="Wrobel A."/>
            <person name="Rasinkangas P."/>
            <person name="Parkhill J."/>
            <person name="Rea M.C."/>
            <person name="O'Sullivan O."/>
            <person name="Ritari J."/>
            <person name="Douillard F.P."/>
            <person name="Paul Ross R."/>
            <person name="Yang R."/>
            <person name="Briner A.E."/>
            <person name="Felis G.E."/>
            <person name="de Vos W.M."/>
            <person name="Barrangou R."/>
            <person name="Klaenhammer T.R."/>
            <person name="Caufield P.W."/>
            <person name="Cui Y."/>
            <person name="Zhang H."/>
            <person name="O'Toole P.W."/>
        </authorList>
    </citation>
    <scope>NUCLEOTIDE SEQUENCE [LARGE SCALE GENOMIC DNA]</scope>
    <source>
        <strain evidence="9 10">JCM 15530</strain>
    </source>
</reference>
<keyword evidence="5" id="KW-0788">Thiol protease</keyword>
<comment type="caution">
    <text evidence="9">The sequence shown here is derived from an EMBL/GenBank/DDBJ whole genome shotgun (WGS) entry which is preliminary data.</text>
</comment>
<evidence type="ECO:0000256" key="3">
    <source>
        <dbReference type="ARBA" id="ARBA00022670"/>
    </source>
</evidence>
<keyword evidence="7" id="KW-0472">Membrane</keyword>
<keyword evidence="10" id="KW-1185">Reference proteome</keyword>
<dbReference type="Proteomes" id="UP000050911">
    <property type="component" value="Unassembled WGS sequence"/>
</dbReference>
<evidence type="ECO:0000313" key="9">
    <source>
        <dbReference type="EMBL" id="KRK48192.1"/>
    </source>
</evidence>
<evidence type="ECO:0000256" key="5">
    <source>
        <dbReference type="ARBA" id="ARBA00022807"/>
    </source>
</evidence>
<feature type="transmembrane region" description="Helical" evidence="7">
    <location>
        <begin position="499"/>
        <end position="521"/>
    </location>
</feature>
<evidence type="ECO:0000313" key="10">
    <source>
        <dbReference type="Proteomes" id="UP000050911"/>
    </source>
</evidence>
<dbReference type="GO" id="GO:0008234">
    <property type="term" value="F:cysteine-type peptidase activity"/>
    <property type="evidence" value="ECO:0007669"/>
    <property type="project" value="UniProtKB-KW"/>
</dbReference>
<sequence length="1713" mass="183178">MPEIAGDDIGYRISVDGLSQLDGLRNVIKDIKKRMPEMSKSIKAAQASVKGLNSEIARGSGNRLAQEQHGFDGVTSSVKDTESAVKRATRQTDGLKQSMTRAIHSGNFNSQISSMQRVTQSAKKASDQYKKFSSVGDRFTNVGHKMALTSFALGAAFVKSADDAVKLQHSFRETTNLLTYGGEKASEATRNVGKMQDDASKYSVRYGVSQRKIADGYQELVKRGYDSNQALGAQKSLLQASIASGDDYSDVVHNATTTLESFGMRAKTTSGMIKNTKTVVNQMAYASDLTATDFQSMGKAMEYVGATAHLSGITLHETASSIGILSNNGLEADKAGTGLRKALVSLQSPGKAAIQAMKDIGVSTKDFVKSNGDMKSMTDIFGILNQHTKDLGKSEKGAIFHNLFGTTGQQAGTIMAENVKQLKSLDKQVQKSTNMDYVGKLSQKNMGSAQSQINIFKQSLNGLGISFATTVLPNVNKFLFAVDKLLFKINDMPKSQKKIVTWGIVAVGAIAPVSMAIGGLVKSFGALKAAVSFLGDTKLLSVLGKLEKATGVKNVPKHKGVRGSAILSGTSLPKLPKRYRGRHRTPTRLSKFNSGVKSLPMTLWSDAKTITKGGFSKGKSLLGKIPGATRVGKLTSGGFKLAGKVASKVPILDIAMAGTNLIGMNQHNAGKKVGATAGMLGGGALGSLLGPVGGIAGAVIGQMLGSKLGSTIQKTIPKKMQKTITGSLKGIGKTIDKLIKPIKRTFSSIGKTFLKSFSGVGKAWNKYVVKPLSGKNGSGAIKDSMKLIKSVVSVSMKAAGFAFKIFGTAVKTAIKVVGHVLSGLIKTVSGVVSLISDIFHGRWKNIWQDAKQIFTGIFGTIGDVFKDIISGIWDTLKTFGKSIGSFVSHPIKTIKGWFGGGDDKGKKHATGTTHLPNLGPGVRRDEHAIVNDGGGRELMVYPNGQAELPKGHNVHKFIPKGTNIFNAKDTKTLLGPVHHAAGTAKLKKVKNKGTVVDFDAYGKSSKKSLKSLKTLQKGSKKQWNSIAKDTDKHTGIIHKSTVKDFDTMQKNSLTQLVQMKQGSQAQMNQMHKGMNAVTQDMVTDFYKIFGKLDNYTHKAMAAAIKQLNIGISGINSTFSQFGGNTRILKPISYAKGSNGRIPTDQIAILNDAQTGPRQEAIVHNNGTVSLAHGQNAVHHLKKGEQVLNGRQTQEFIGRGGIVRYAKGSGVSNDTLEKLVENSQKNIPASWQKAYASHVQPSGSRLSQEVTTSGRGAASKIGIPWITAAWSVLSDIIGSGGGTRKAFLEYAEKHFAGKPYVMGGTGPSVYDCSGMVMTALKHFGIDAGRTTTAMQASSSLERLGRSYHLGKPGDLYLFGHGNGAAGHVGILKNPRTGAMFNETPPRARVTSINDVTSVSHDGVYRVKGLHDQEKHVTKANPKLKKLFKHQLGKKAISSLEDRFADNDLGSIGGQPIGDYESLIRKAAKAMHATIPGGKWMSYMLKMIQNESGGRAGVTGVNDGDGTGSAMGLLQYKRGTFNAYAVKGHKNILSAWDQLLAFFNNSHYKTDIGVGYNGKVGEWRGQASGPSGHRRFANGGWAQSGAVNVFGEAGQNEVAINTSRPSADPLLMEAISDRGKKSRSGVFAQFKDFLKMRKQAAEIKQSQIKFNEMRQSVTQPKTKTTIRPIIKFEPKIIVQNPANADEAKRGAQAGVKASYADFKAFMDSYVEASMA</sequence>
<evidence type="ECO:0000256" key="6">
    <source>
        <dbReference type="SAM" id="MobiDB-lite"/>
    </source>
</evidence>
<keyword evidence="7" id="KW-0812">Transmembrane</keyword>
<comment type="similarity">
    <text evidence="1">Belongs to the peptidase C40 family.</text>
</comment>
<feature type="region of interest" description="Disordered" evidence="6">
    <location>
        <begin position="61"/>
        <end position="97"/>
    </location>
</feature>
<accession>A0A0R1HNG9</accession>
<keyword evidence="4" id="KW-0378">Hydrolase</keyword>
<dbReference type="Pfam" id="PF00877">
    <property type="entry name" value="NLPC_P60"/>
    <property type="match status" value="1"/>
</dbReference>